<name>A0ABN9Y1P8_9DINO</name>
<dbReference type="Proteomes" id="UP001189429">
    <property type="component" value="Unassembled WGS sequence"/>
</dbReference>
<accession>A0ABN9Y1P8</accession>
<keyword evidence="3" id="KW-1185">Reference proteome</keyword>
<feature type="region of interest" description="Disordered" evidence="1">
    <location>
        <begin position="284"/>
        <end position="343"/>
    </location>
</feature>
<feature type="region of interest" description="Disordered" evidence="1">
    <location>
        <begin position="363"/>
        <end position="391"/>
    </location>
</feature>
<evidence type="ECO:0000256" key="1">
    <source>
        <dbReference type="SAM" id="MobiDB-lite"/>
    </source>
</evidence>
<protein>
    <submittedName>
        <fullName evidence="2">Uncharacterized protein</fullName>
    </submittedName>
</protein>
<comment type="caution">
    <text evidence="2">The sequence shown here is derived from an EMBL/GenBank/DDBJ whole genome shotgun (WGS) entry which is preliminary data.</text>
</comment>
<organism evidence="2 3">
    <name type="scientific">Prorocentrum cordatum</name>
    <dbReference type="NCBI Taxonomy" id="2364126"/>
    <lineage>
        <taxon>Eukaryota</taxon>
        <taxon>Sar</taxon>
        <taxon>Alveolata</taxon>
        <taxon>Dinophyceae</taxon>
        <taxon>Prorocentrales</taxon>
        <taxon>Prorocentraceae</taxon>
        <taxon>Prorocentrum</taxon>
    </lineage>
</organism>
<feature type="compositionally biased region" description="Basic and acidic residues" evidence="1">
    <location>
        <begin position="22"/>
        <end position="36"/>
    </location>
</feature>
<feature type="region of interest" description="Disordered" evidence="1">
    <location>
        <begin position="1"/>
        <end position="51"/>
    </location>
</feature>
<feature type="compositionally biased region" description="Pro residues" evidence="1">
    <location>
        <begin position="289"/>
        <end position="300"/>
    </location>
</feature>
<sequence length="391" mass="42323">METATPFLGPASHPRGLTVGPRDPKIEEESDRRGFGEARCGPRPLREAGAPPTYIYTAPCPVLEDAASPVYGKTSRERPARPARGASGGPFRRARWHARRRTQEDEEEGGMGGRWEPRGGVVYAQLGGAGNLRAASSQHPLEGMRARTRPARQNLNSSARARLQGAGVSTSIRDPLGGVLLAHSPSVGRPACKPGKLYKPYELATGRHWKGGGKREEDSDRSFKFPWASNNSTTCVKCSKWCPCGRCHWARRVLETCVCQTASVRHPSPFPLRRRPRLSPARLCTTRPVAPPRGPRPPPCVRQRRAGRRVPDCQPGAGAPCGKGLDGLQRQERSGPPVREGNAAQVSAAYAQLELSTSVAAYSARAGGAAARHPCNLQRQAATRRSHESPF</sequence>
<evidence type="ECO:0000313" key="2">
    <source>
        <dbReference type="EMBL" id="CAK0905186.1"/>
    </source>
</evidence>
<proteinExistence type="predicted"/>
<evidence type="ECO:0000313" key="3">
    <source>
        <dbReference type="Proteomes" id="UP001189429"/>
    </source>
</evidence>
<dbReference type="EMBL" id="CAUYUJ010021515">
    <property type="protein sequence ID" value="CAK0905186.1"/>
    <property type="molecule type" value="Genomic_DNA"/>
</dbReference>
<feature type="compositionally biased region" description="Low complexity" evidence="1">
    <location>
        <begin position="363"/>
        <end position="372"/>
    </location>
</feature>
<reference evidence="2" key="1">
    <citation type="submission" date="2023-10" db="EMBL/GenBank/DDBJ databases">
        <authorList>
            <person name="Chen Y."/>
            <person name="Shah S."/>
            <person name="Dougan E. K."/>
            <person name="Thang M."/>
            <person name="Chan C."/>
        </authorList>
    </citation>
    <scope>NUCLEOTIDE SEQUENCE [LARGE SCALE GENOMIC DNA]</scope>
</reference>
<feature type="region of interest" description="Disordered" evidence="1">
    <location>
        <begin position="71"/>
        <end position="116"/>
    </location>
</feature>
<gene>
    <name evidence="2" type="ORF">PCOR1329_LOCUS80964</name>
</gene>